<evidence type="ECO:0000259" key="5">
    <source>
        <dbReference type="PROSITE" id="PS50026"/>
    </source>
</evidence>
<keyword evidence="7" id="KW-1185">Reference proteome</keyword>
<evidence type="ECO:0000313" key="7">
    <source>
        <dbReference type="Proteomes" id="UP001159042"/>
    </source>
</evidence>
<feature type="domain" description="CUB" evidence="4">
    <location>
        <begin position="25"/>
        <end position="153"/>
    </location>
</feature>
<accession>A0AAV8VWK4</accession>
<dbReference type="PROSITE" id="PS01186">
    <property type="entry name" value="EGF_2"/>
    <property type="match status" value="1"/>
</dbReference>
<dbReference type="PROSITE" id="PS50026">
    <property type="entry name" value="EGF_3"/>
    <property type="match status" value="1"/>
</dbReference>
<evidence type="ECO:0000256" key="2">
    <source>
        <dbReference type="PROSITE-ProRule" id="PRU00076"/>
    </source>
</evidence>
<reference evidence="6 7" key="1">
    <citation type="journal article" date="2023" name="Insect Mol. Biol.">
        <title>Genome sequencing provides insights into the evolution of gene families encoding plant cell wall-degrading enzymes in longhorned beetles.</title>
        <authorList>
            <person name="Shin N.R."/>
            <person name="Okamura Y."/>
            <person name="Kirsch R."/>
            <person name="Pauchet Y."/>
        </authorList>
    </citation>
    <scope>NUCLEOTIDE SEQUENCE [LARGE SCALE GENOMIC DNA]</scope>
    <source>
        <strain evidence="6">EAD_L_NR</strain>
    </source>
</reference>
<dbReference type="EMBL" id="JANEYG010000024">
    <property type="protein sequence ID" value="KAJ8918648.1"/>
    <property type="molecule type" value="Genomic_DNA"/>
</dbReference>
<proteinExistence type="predicted"/>
<dbReference type="PROSITE" id="PS01180">
    <property type="entry name" value="CUB"/>
    <property type="match status" value="1"/>
</dbReference>
<dbReference type="AlphaFoldDB" id="A0AAV8VWK4"/>
<dbReference type="InterPro" id="IPR035914">
    <property type="entry name" value="Sperma_CUB_dom_sf"/>
</dbReference>
<evidence type="ECO:0000256" key="3">
    <source>
        <dbReference type="SAM" id="SignalP"/>
    </source>
</evidence>
<dbReference type="InterPro" id="IPR000859">
    <property type="entry name" value="CUB_dom"/>
</dbReference>
<sequence>MELKLILMLQIYFWTWPAEAARRGCGGTYTAARGILSTPNFPGPFKVPINCEWVIDAQHVTSPNTSIVVYLTQLFVFEGLTFTEYQLYGSDYKINPRLIHRVNETNISKVRWVQTFQSFLVIRLKLPSADSAHLRVLDKFLDVFGFNITYEVTTGTVRSNSCTMMDCGFTGVCYDHYTHVGVSAVKCYCPKGFTGNTCEVPVTVSLVKDGTKGSLPPTNYLNEVQINLIGA</sequence>
<protein>
    <submittedName>
        <fullName evidence="6">Uncharacterized protein</fullName>
    </submittedName>
</protein>
<comment type="caution">
    <text evidence="6">The sequence shown here is derived from an EMBL/GenBank/DDBJ whole genome shotgun (WGS) entry which is preliminary data.</text>
</comment>
<dbReference type="SUPFAM" id="SSF57196">
    <property type="entry name" value="EGF/Laminin"/>
    <property type="match status" value="1"/>
</dbReference>
<dbReference type="SUPFAM" id="SSF49854">
    <property type="entry name" value="Spermadhesin, CUB domain"/>
    <property type="match status" value="1"/>
</dbReference>
<feature type="disulfide bond" evidence="2">
    <location>
        <begin position="189"/>
        <end position="198"/>
    </location>
</feature>
<evidence type="ECO:0000259" key="4">
    <source>
        <dbReference type="PROSITE" id="PS01180"/>
    </source>
</evidence>
<comment type="caution">
    <text evidence="2">Lacks conserved residue(s) required for the propagation of feature annotation.</text>
</comment>
<evidence type="ECO:0000256" key="1">
    <source>
        <dbReference type="ARBA" id="ARBA00023157"/>
    </source>
</evidence>
<feature type="chain" id="PRO_5043866180" evidence="3">
    <location>
        <begin position="21"/>
        <end position="231"/>
    </location>
</feature>
<feature type="signal peptide" evidence="3">
    <location>
        <begin position="1"/>
        <end position="20"/>
    </location>
</feature>
<dbReference type="Proteomes" id="UP001159042">
    <property type="component" value="Unassembled WGS sequence"/>
</dbReference>
<feature type="domain" description="EGF-like" evidence="5">
    <location>
        <begin position="158"/>
        <end position="199"/>
    </location>
</feature>
<evidence type="ECO:0000313" key="6">
    <source>
        <dbReference type="EMBL" id="KAJ8918648.1"/>
    </source>
</evidence>
<keyword evidence="2" id="KW-0245">EGF-like domain</keyword>
<dbReference type="InterPro" id="IPR000742">
    <property type="entry name" value="EGF"/>
</dbReference>
<name>A0AAV8VWK4_9CUCU</name>
<dbReference type="CDD" id="cd00054">
    <property type="entry name" value="EGF_CA"/>
    <property type="match status" value="1"/>
</dbReference>
<dbReference type="Gene3D" id="2.60.120.290">
    <property type="entry name" value="Spermadhesin, CUB domain"/>
    <property type="match status" value="1"/>
</dbReference>
<keyword evidence="1 2" id="KW-1015">Disulfide bond</keyword>
<organism evidence="6 7">
    <name type="scientific">Exocentrus adspersus</name>
    <dbReference type="NCBI Taxonomy" id="1586481"/>
    <lineage>
        <taxon>Eukaryota</taxon>
        <taxon>Metazoa</taxon>
        <taxon>Ecdysozoa</taxon>
        <taxon>Arthropoda</taxon>
        <taxon>Hexapoda</taxon>
        <taxon>Insecta</taxon>
        <taxon>Pterygota</taxon>
        <taxon>Neoptera</taxon>
        <taxon>Endopterygota</taxon>
        <taxon>Coleoptera</taxon>
        <taxon>Polyphaga</taxon>
        <taxon>Cucujiformia</taxon>
        <taxon>Chrysomeloidea</taxon>
        <taxon>Cerambycidae</taxon>
        <taxon>Lamiinae</taxon>
        <taxon>Acanthocinini</taxon>
        <taxon>Exocentrus</taxon>
    </lineage>
</organism>
<gene>
    <name evidence="6" type="ORF">NQ315_013154</name>
</gene>
<dbReference type="Gene3D" id="2.10.25.10">
    <property type="entry name" value="Laminin"/>
    <property type="match status" value="1"/>
</dbReference>
<keyword evidence="3" id="KW-0732">Signal</keyword>
<dbReference type="PROSITE" id="PS00022">
    <property type="entry name" value="EGF_1"/>
    <property type="match status" value="1"/>
</dbReference>